<dbReference type="CDD" id="cd17535">
    <property type="entry name" value="REC_NarL-like"/>
    <property type="match status" value="1"/>
</dbReference>
<dbReference type="AlphaFoldDB" id="A0A4R0JSP2"/>
<evidence type="ECO:0000313" key="5">
    <source>
        <dbReference type="Proteomes" id="UP000291144"/>
    </source>
</evidence>
<protein>
    <submittedName>
        <fullName evidence="4">Response regulator</fullName>
    </submittedName>
</protein>
<comment type="caution">
    <text evidence="4">The sequence shown here is derived from an EMBL/GenBank/DDBJ whole genome shotgun (WGS) entry which is preliminary data.</text>
</comment>
<proteinExistence type="predicted"/>
<dbReference type="InterPro" id="IPR058245">
    <property type="entry name" value="NreC/VraR/RcsB-like_REC"/>
</dbReference>
<dbReference type="Proteomes" id="UP000291144">
    <property type="component" value="Unassembled WGS sequence"/>
</dbReference>
<evidence type="ECO:0000259" key="3">
    <source>
        <dbReference type="PROSITE" id="PS50110"/>
    </source>
</evidence>
<accession>A0A4R0JSP2</accession>
<dbReference type="PANTHER" id="PTHR44591">
    <property type="entry name" value="STRESS RESPONSE REGULATOR PROTEIN 1"/>
    <property type="match status" value="1"/>
</dbReference>
<keyword evidence="5" id="KW-1185">Reference proteome</keyword>
<dbReference type="InterPro" id="IPR011006">
    <property type="entry name" value="CheY-like_superfamily"/>
</dbReference>
<reference evidence="4 5" key="1">
    <citation type="submission" date="2019-02" db="EMBL/GenBank/DDBJ databases">
        <title>Kribbella capetownensis sp. nov. and Kribbella speibonae sp. nov., isolated from soil.</title>
        <authorList>
            <person name="Curtis S.M."/>
            <person name="Norton I."/>
            <person name="Everest G.J."/>
            <person name="Meyers P.R."/>
        </authorList>
    </citation>
    <scope>NUCLEOTIDE SEQUENCE [LARGE SCALE GENOMIC DNA]</scope>
    <source>
        <strain evidence="4 5">NRRL B-24813</strain>
    </source>
</reference>
<dbReference type="OrthoDB" id="7352332at2"/>
<dbReference type="EMBL" id="SJKB01000026">
    <property type="protein sequence ID" value="TCC49580.1"/>
    <property type="molecule type" value="Genomic_DNA"/>
</dbReference>
<feature type="modified residue" description="4-aspartylphosphate" evidence="2">
    <location>
        <position position="54"/>
    </location>
</feature>
<dbReference type="InterPro" id="IPR050595">
    <property type="entry name" value="Bact_response_regulator"/>
</dbReference>
<evidence type="ECO:0000256" key="2">
    <source>
        <dbReference type="PROSITE-ProRule" id="PRU00169"/>
    </source>
</evidence>
<dbReference type="GO" id="GO:0000160">
    <property type="term" value="P:phosphorelay signal transduction system"/>
    <property type="evidence" value="ECO:0007669"/>
    <property type="project" value="InterPro"/>
</dbReference>
<dbReference type="RefSeq" id="WP_131366390.1">
    <property type="nucleotide sequence ID" value="NZ_SJKB01000026.1"/>
</dbReference>
<evidence type="ECO:0000256" key="1">
    <source>
        <dbReference type="ARBA" id="ARBA00022553"/>
    </source>
</evidence>
<organism evidence="4 5">
    <name type="scientific">Kribbella pittospori</name>
    <dbReference type="NCBI Taxonomy" id="722689"/>
    <lineage>
        <taxon>Bacteria</taxon>
        <taxon>Bacillati</taxon>
        <taxon>Actinomycetota</taxon>
        <taxon>Actinomycetes</taxon>
        <taxon>Propionibacteriales</taxon>
        <taxon>Kribbellaceae</taxon>
        <taxon>Kribbella</taxon>
    </lineage>
</organism>
<name>A0A4R0JSP2_9ACTN</name>
<dbReference type="Pfam" id="PF00072">
    <property type="entry name" value="Response_reg"/>
    <property type="match status" value="1"/>
</dbReference>
<evidence type="ECO:0000313" key="4">
    <source>
        <dbReference type="EMBL" id="TCC49580.1"/>
    </source>
</evidence>
<dbReference type="SUPFAM" id="SSF52172">
    <property type="entry name" value="CheY-like"/>
    <property type="match status" value="1"/>
</dbReference>
<sequence>MELRCLIVDDSPYFLSAARGLLEREGMVVVAVASNGDDAVRRAAELGPDVSLVDIDLGGESGFDVVRRLTHETGLEPATVILISTHAEDDYAELISASPVAGFLPKTRLSALAIREVLGRTP</sequence>
<dbReference type="PANTHER" id="PTHR44591:SF3">
    <property type="entry name" value="RESPONSE REGULATORY DOMAIN-CONTAINING PROTEIN"/>
    <property type="match status" value="1"/>
</dbReference>
<dbReference type="SMART" id="SM00448">
    <property type="entry name" value="REC"/>
    <property type="match status" value="1"/>
</dbReference>
<feature type="domain" description="Response regulatory" evidence="3">
    <location>
        <begin position="4"/>
        <end position="121"/>
    </location>
</feature>
<keyword evidence="1 2" id="KW-0597">Phosphoprotein</keyword>
<gene>
    <name evidence="4" type="ORF">E0H73_42310</name>
</gene>
<dbReference type="PROSITE" id="PS50110">
    <property type="entry name" value="RESPONSE_REGULATORY"/>
    <property type="match status" value="1"/>
</dbReference>
<dbReference type="InterPro" id="IPR001789">
    <property type="entry name" value="Sig_transdc_resp-reg_receiver"/>
</dbReference>
<dbReference type="Gene3D" id="3.40.50.2300">
    <property type="match status" value="1"/>
</dbReference>